<dbReference type="EMBL" id="GGEC01045587">
    <property type="protein sequence ID" value="MBX26071.1"/>
    <property type="molecule type" value="Transcribed_RNA"/>
</dbReference>
<evidence type="ECO:0000313" key="1">
    <source>
        <dbReference type="EMBL" id="MBX26070.1"/>
    </source>
</evidence>
<dbReference type="AlphaFoldDB" id="A0A2P2M768"/>
<organism evidence="1">
    <name type="scientific">Rhizophora mucronata</name>
    <name type="common">Asiatic mangrove</name>
    <dbReference type="NCBI Taxonomy" id="61149"/>
    <lineage>
        <taxon>Eukaryota</taxon>
        <taxon>Viridiplantae</taxon>
        <taxon>Streptophyta</taxon>
        <taxon>Embryophyta</taxon>
        <taxon>Tracheophyta</taxon>
        <taxon>Spermatophyta</taxon>
        <taxon>Magnoliopsida</taxon>
        <taxon>eudicotyledons</taxon>
        <taxon>Gunneridae</taxon>
        <taxon>Pentapetalae</taxon>
        <taxon>rosids</taxon>
        <taxon>fabids</taxon>
        <taxon>Malpighiales</taxon>
        <taxon>Rhizophoraceae</taxon>
        <taxon>Rhizophora</taxon>
    </lineage>
</organism>
<reference evidence="1" key="1">
    <citation type="submission" date="2018-02" db="EMBL/GenBank/DDBJ databases">
        <title>Rhizophora mucronata_Transcriptome.</title>
        <authorList>
            <person name="Meera S.P."/>
            <person name="Sreeshan A."/>
            <person name="Augustine A."/>
        </authorList>
    </citation>
    <scope>NUCLEOTIDE SEQUENCE</scope>
    <source>
        <tissue evidence="1">Leaf</tissue>
    </source>
</reference>
<accession>A0A2P2M768</accession>
<dbReference type="EMBL" id="GGEC01045586">
    <property type="protein sequence ID" value="MBX26070.1"/>
    <property type="molecule type" value="Transcribed_RNA"/>
</dbReference>
<proteinExistence type="predicted"/>
<name>A0A2P2M768_RHIMU</name>
<protein>
    <submittedName>
        <fullName evidence="1">Uncharacterized protein</fullName>
    </submittedName>
</protein>
<sequence>MDRKMLATHTTSPDCTGQR</sequence>